<dbReference type="RefSeq" id="XP_060452740.1">
    <property type="nucleotide sequence ID" value="XM_060597589.1"/>
</dbReference>
<feature type="compositionally biased region" description="Polar residues" evidence="1">
    <location>
        <begin position="325"/>
        <end position="336"/>
    </location>
</feature>
<feature type="region of interest" description="Disordered" evidence="1">
    <location>
        <begin position="291"/>
        <end position="364"/>
    </location>
</feature>
<accession>A0AA48HXS0</accession>
<gene>
    <name evidence="2" type="ORF">CcaverHIS019_0101920</name>
</gene>
<reference evidence="2" key="1">
    <citation type="journal article" date="2023" name="BMC Genomics">
        <title>Chromosome-level genome assemblies of Cutaneotrichosporon spp. (Trichosporonales, Basidiomycota) reveal imbalanced evolution between nucleotide sequences and chromosome synteny.</title>
        <authorList>
            <person name="Kobayashi Y."/>
            <person name="Kayamori A."/>
            <person name="Aoki K."/>
            <person name="Shiwa Y."/>
            <person name="Matsutani M."/>
            <person name="Fujita N."/>
            <person name="Sugita T."/>
            <person name="Iwasaki W."/>
            <person name="Tanaka N."/>
            <person name="Takashima M."/>
        </authorList>
    </citation>
    <scope>NUCLEOTIDE SEQUENCE</scope>
    <source>
        <strain evidence="2">HIS019</strain>
    </source>
</reference>
<evidence type="ECO:0000256" key="1">
    <source>
        <dbReference type="SAM" id="MobiDB-lite"/>
    </source>
</evidence>
<proteinExistence type="predicted"/>
<dbReference type="GeneID" id="85491345"/>
<evidence type="ECO:0000313" key="2">
    <source>
        <dbReference type="EMBL" id="BEI87474.1"/>
    </source>
</evidence>
<keyword evidence="3" id="KW-1185">Reference proteome</keyword>
<dbReference type="EMBL" id="AP028212">
    <property type="protein sequence ID" value="BEI87474.1"/>
    <property type="molecule type" value="Genomic_DNA"/>
</dbReference>
<evidence type="ECO:0000313" key="3">
    <source>
        <dbReference type="Proteomes" id="UP001233271"/>
    </source>
</evidence>
<name>A0AA48HXS0_9TREE</name>
<protein>
    <submittedName>
        <fullName evidence="2">Uncharacterized protein</fullName>
    </submittedName>
</protein>
<sequence length="378" mass="39529">MVQGLNDDYDFGELPGGLYGSLVASVVKEIEERRAQGSMLLNVARGLTKLDTAAATTGASIIPYALGTAAVNDFSSQIATVVVDGVAGKLKKHEEELKDALEMVCDKFNTEVLHAAEIGFITGLNLYSKPVGRESRIVALPVDAMAQSFQANLEFTPTGEGIVRCPTAGDVAPFKATATNAFILMTRQEGVKPVNNIVSINEPSQIMPGVGSYFIPSPTSAPMLAAPRIPYVQTWPYGPTGGPVPAAYSAGAETGWAPPPVRVSLSLAQAYRNAGAHPAHDVAPSAAAVGDNAGASATAPDDNIGAPPPAHSNTAPVEPIYSGPGQDQQEPQNTYLPPQPAASMPPQPQFYPQQMPRHQSASNSILEASTRVTGMSMR</sequence>
<dbReference type="Proteomes" id="UP001233271">
    <property type="component" value="Chromosome 1"/>
</dbReference>
<feature type="compositionally biased region" description="Pro residues" evidence="1">
    <location>
        <begin position="337"/>
        <end position="349"/>
    </location>
</feature>
<organism evidence="2 3">
    <name type="scientific">Cutaneotrichosporon cavernicola</name>
    <dbReference type="NCBI Taxonomy" id="279322"/>
    <lineage>
        <taxon>Eukaryota</taxon>
        <taxon>Fungi</taxon>
        <taxon>Dikarya</taxon>
        <taxon>Basidiomycota</taxon>
        <taxon>Agaricomycotina</taxon>
        <taxon>Tremellomycetes</taxon>
        <taxon>Trichosporonales</taxon>
        <taxon>Trichosporonaceae</taxon>
        <taxon>Cutaneotrichosporon</taxon>
    </lineage>
</organism>
<dbReference type="KEGG" id="ccac:CcaHIS019_0101920"/>
<dbReference type="AlphaFoldDB" id="A0AA48HXS0"/>